<gene>
    <name evidence="6" type="ORF">P278_10070</name>
</gene>
<accession>W2UMC7</accession>
<dbReference type="InterPro" id="IPR036259">
    <property type="entry name" value="MFS_trans_sf"/>
</dbReference>
<feature type="transmembrane region" description="Helical" evidence="4">
    <location>
        <begin position="298"/>
        <end position="316"/>
    </location>
</feature>
<dbReference type="Proteomes" id="UP000018850">
    <property type="component" value="Unassembled WGS sequence"/>
</dbReference>
<protein>
    <recommendedName>
        <fullName evidence="5">Major facilitator superfamily (MFS) profile domain-containing protein</fullName>
    </recommendedName>
</protein>
<dbReference type="eggNOG" id="COG2814">
    <property type="taxonomic scope" value="Bacteria"/>
</dbReference>
<feature type="transmembrane region" description="Helical" evidence="4">
    <location>
        <begin position="275"/>
        <end position="292"/>
    </location>
</feature>
<evidence type="ECO:0000313" key="7">
    <source>
        <dbReference type="Proteomes" id="UP000018850"/>
    </source>
</evidence>
<feature type="domain" description="Major facilitator superfamily (MFS) profile" evidence="5">
    <location>
        <begin position="9"/>
        <end position="385"/>
    </location>
</feature>
<keyword evidence="7" id="KW-1185">Reference proteome</keyword>
<feature type="transmembrane region" description="Helical" evidence="4">
    <location>
        <begin position="46"/>
        <end position="64"/>
    </location>
</feature>
<dbReference type="InterPro" id="IPR020846">
    <property type="entry name" value="MFS_dom"/>
</dbReference>
<dbReference type="Pfam" id="PF07690">
    <property type="entry name" value="MFS_1"/>
    <property type="match status" value="1"/>
</dbReference>
<organism evidence="6 7">
    <name type="scientific">Zhouia amylolytica AD3</name>
    <dbReference type="NCBI Taxonomy" id="1286632"/>
    <lineage>
        <taxon>Bacteria</taxon>
        <taxon>Pseudomonadati</taxon>
        <taxon>Bacteroidota</taxon>
        <taxon>Flavobacteriia</taxon>
        <taxon>Flavobacteriales</taxon>
        <taxon>Flavobacteriaceae</taxon>
        <taxon>Zhouia</taxon>
    </lineage>
</organism>
<dbReference type="EMBL" id="AYXY01000019">
    <property type="protein sequence ID" value="ETN95285.1"/>
    <property type="molecule type" value="Genomic_DNA"/>
</dbReference>
<keyword evidence="3 4" id="KW-0472">Membrane</keyword>
<feature type="transmembrane region" description="Helical" evidence="4">
    <location>
        <begin position="360"/>
        <end position="380"/>
    </location>
</feature>
<feature type="transmembrane region" description="Helical" evidence="4">
    <location>
        <begin position="99"/>
        <end position="121"/>
    </location>
</feature>
<dbReference type="Gene3D" id="1.20.1250.20">
    <property type="entry name" value="MFS general substrate transporter like domains"/>
    <property type="match status" value="1"/>
</dbReference>
<evidence type="ECO:0000313" key="6">
    <source>
        <dbReference type="EMBL" id="ETN95285.1"/>
    </source>
</evidence>
<proteinExistence type="predicted"/>
<dbReference type="PATRIC" id="fig|1286632.3.peg.1003"/>
<feature type="transmembrane region" description="Helical" evidence="4">
    <location>
        <begin position="160"/>
        <end position="178"/>
    </location>
</feature>
<evidence type="ECO:0000256" key="3">
    <source>
        <dbReference type="ARBA" id="ARBA00023136"/>
    </source>
</evidence>
<dbReference type="STRING" id="376730.SAMN04487906_3237"/>
<feature type="transmembrane region" description="Helical" evidence="4">
    <location>
        <begin position="133"/>
        <end position="154"/>
    </location>
</feature>
<evidence type="ECO:0000259" key="5">
    <source>
        <dbReference type="PROSITE" id="PS50850"/>
    </source>
</evidence>
<feature type="transmembrane region" description="Helical" evidence="4">
    <location>
        <begin position="218"/>
        <end position="235"/>
    </location>
</feature>
<dbReference type="GO" id="GO:0022857">
    <property type="term" value="F:transmembrane transporter activity"/>
    <property type="evidence" value="ECO:0007669"/>
    <property type="project" value="InterPro"/>
</dbReference>
<dbReference type="PROSITE" id="PS50850">
    <property type="entry name" value="MFS"/>
    <property type="match status" value="1"/>
</dbReference>
<dbReference type="SUPFAM" id="SSF103473">
    <property type="entry name" value="MFS general substrate transporter"/>
    <property type="match status" value="1"/>
</dbReference>
<feature type="transmembrane region" description="Helical" evidence="4">
    <location>
        <begin position="336"/>
        <end position="354"/>
    </location>
</feature>
<evidence type="ECO:0000256" key="4">
    <source>
        <dbReference type="SAM" id="Phobius"/>
    </source>
</evidence>
<name>W2UMC7_9FLAO</name>
<evidence type="ECO:0000256" key="1">
    <source>
        <dbReference type="ARBA" id="ARBA00022692"/>
    </source>
</evidence>
<dbReference type="PANTHER" id="PTHR42910">
    <property type="entry name" value="TRANSPORTER SCO4007-RELATED"/>
    <property type="match status" value="1"/>
</dbReference>
<dbReference type="AlphaFoldDB" id="W2UMC7"/>
<keyword evidence="2 4" id="KW-1133">Transmembrane helix</keyword>
<feature type="transmembrane region" description="Helical" evidence="4">
    <location>
        <begin position="241"/>
        <end position="263"/>
    </location>
</feature>
<feature type="transmembrane region" description="Helical" evidence="4">
    <location>
        <begin position="76"/>
        <end position="93"/>
    </location>
</feature>
<reference evidence="6 7" key="2">
    <citation type="journal article" date="2016" name="Genome Announc.">
        <title>Draft Genome Sequence of Zhouia amylolytica AD3, Isolated from Tidal Flat Sediment.</title>
        <authorList>
            <person name="Jia B."/>
            <person name="Jin H.M."/>
            <person name="Lee H.J."/>
            <person name="Jeon C.O."/>
        </authorList>
    </citation>
    <scope>NUCLEOTIDE SEQUENCE [LARGE SCALE GENOMIC DNA]</scope>
    <source>
        <strain evidence="6 7">AD3</strain>
    </source>
</reference>
<dbReference type="CDD" id="cd17324">
    <property type="entry name" value="MFS_NepI_like"/>
    <property type="match status" value="1"/>
</dbReference>
<feature type="transmembrane region" description="Helical" evidence="4">
    <location>
        <begin position="9"/>
        <end position="26"/>
    </location>
</feature>
<reference evidence="7" key="1">
    <citation type="submission" date="2013-11" db="EMBL/GenBank/DDBJ databases">
        <title>Draft genome sequence from a member of Zhouia, isolated tidal flat.</title>
        <authorList>
            <person name="Jin H."/>
            <person name="Jeon C.O."/>
        </authorList>
    </citation>
    <scope>NUCLEOTIDE SEQUENCE [LARGE SCALE GENOMIC DNA]</scope>
    <source>
        <strain evidence="7">AD3</strain>
    </source>
</reference>
<evidence type="ECO:0000256" key="2">
    <source>
        <dbReference type="ARBA" id="ARBA00022989"/>
    </source>
</evidence>
<dbReference type="InterPro" id="IPR011701">
    <property type="entry name" value="MFS"/>
</dbReference>
<dbReference type="PANTHER" id="PTHR42910:SF1">
    <property type="entry name" value="MAJOR FACILITATOR SUPERFAMILY (MFS) PROFILE DOMAIN-CONTAINING PROTEIN"/>
    <property type="match status" value="1"/>
</dbReference>
<keyword evidence="1 4" id="KW-0812">Transmembrane</keyword>
<comment type="caution">
    <text evidence="6">The sequence shown here is derived from an EMBL/GenBank/DDBJ whole genome shotgun (WGS) entry which is preliminary data.</text>
</comment>
<sequence>MALHPKKSIFYLMSLAAGLIVANIYYSQPLLNEISNSFNVSESEVSNVALCSQLGYAFGLLLIIPLGDKIATKKILSYNFLFMITGLTAMAFSPSLFCLLLSSFVVGLASSVPQLLIPLAAHIATPEERGKSIGIVMSGLLIGILVSRIISGVIGEHFGWRILYIIAGISMLLLYIVLQYRLPSYNPDYKGNYVQLMNSLRFYLVDDNNIRMAGLRGALGFAGLSAFWTTLVFLMNDSFGYGSTITGLFGVIGIFGALSAAVIGKWNDKLNQKTILLIASITLFSAWCVLSFSTHSVIMLIIGVILIDLGLQALHITNQNIIFEKYPDARNRVNTVYMFTSFIGGALGTTLGAFSYQNWGWTGVTTLGTFLMILLLTMSIKNYGS</sequence>